<feature type="transmembrane region" description="Helical" evidence="2">
    <location>
        <begin position="39"/>
        <end position="58"/>
    </location>
</feature>
<keyword evidence="2" id="KW-1133">Transmembrane helix</keyword>
<feature type="transmembrane region" description="Helical" evidence="2">
    <location>
        <begin position="6"/>
        <end position="27"/>
    </location>
</feature>
<sequence>MTLDGTTWAALAFVLTALGAAYTWSAWRRRGPAAGLRGLAWTLLPIGLWLTGTLRLASDVVDDVSRWAGRLVFHPTTWAGVVVLAVSAVLFVASGAMLGRGVGVRRRGRRARGEAAPQATADRKQVAAPAPALDDDVSAILKKHGIS</sequence>
<keyword evidence="2" id="KW-0812">Transmembrane</keyword>
<dbReference type="EMBL" id="RDBE01000003">
    <property type="protein sequence ID" value="RLV50314.1"/>
    <property type="molecule type" value="Genomic_DNA"/>
</dbReference>
<dbReference type="RefSeq" id="WP_121805112.1">
    <property type="nucleotide sequence ID" value="NZ_RDBE01000003.1"/>
</dbReference>
<dbReference type="AlphaFoldDB" id="A0A3L8P5A2"/>
<keyword evidence="2" id="KW-0472">Membrane</keyword>
<reference evidence="3 4" key="1">
    <citation type="submission" date="2018-10" db="EMBL/GenBank/DDBJ databases">
        <title>Marmoricola sp. 4Q3S-7 whole genome shotgun sequence.</title>
        <authorList>
            <person name="Li F."/>
        </authorList>
    </citation>
    <scope>NUCLEOTIDE SEQUENCE [LARGE SCALE GENOMIC DNA]</scope>
    <source>
        <strain evidence="3 4">4Q3S-7</strain>
    </source>
</reference>
<gene>
    <name evidence="3" type="ORF">D9V37_05245</name>
</gene>
<feature type="region of interest" description="Disordered" evidence="1">
    <location>
        <begin position="109"/>
        <end position="131"/>
    </location>
</feature>
<accession>A0A3L8P5A2</accession>
<evidence type="ECO:0000313" key="4">
    <source>
        <dbReference type="Proteomes" id="UP000281708"/>
    </source>
</evidence>
<proteinExistence type="predicted"/>
<comment type="caution">
    <text evidence="3">The sequence shown here is derived from an EMBL/GenBank/DDBJ whole genome shotgun (WGS) entry which is preliminary data.</text>
</comment>
<keyword evidence="4" id="KW-1185">Reference proteome</keyword>
<organism evidence="3 4">
    <name type="scientific">Nocardioides mangrovicus</name>
    <dbReference type="NCBI Taxonomy" id="2478913"/>
    <lineage>
        <taxon>Bacteria</taxon>
        <taxon>Bacillati</taxon>
        <taxon>Actinomycetota</taxon>
        <taxon>Actinomycetes</taxon>
        <taxon>Propionibacteriales</taxon>
        <taxon>Nocardioidaceae</taxon>
        <taxon>Nocardioides</taxon>
    </lineage>
</organism>
<evidence type="ECO:0000256" key="1">
    <source>
        <dbReference type="SAM" id="MobiDB-lite"/>
    </source>
</evidence>
<dbReference type="OrthoDB" id="3829203at2"/>
<evidence type="ECO:0000256" key="2">
    <source>
        <dbReference type="SAM" id="Phobius"/>
    </source>
</evidence>
<evidence type="ECO:0000313" key="3">
    <source>
        <dbReference type="EMBL" id="RLV50314.1"/>
    </source>
</evidence>
<dbReference type="Proteomes" id="UP000281708">
    <property type="component" value="Unassembled WGS sequence"/>
</dbReference>
<protein>
    <submittedName>
        <fullName evidence="3">Cellulose synthase</fullName>
    </submittedName>
</protein>
<feature type="transmembrane region" description="Helical" evidence="2">
    <location>
        <begin position="78"/>
        <end position="102"/>
    </location>
</feature>
<name>A0A3L8P5A2_9ACTN</name>